<keyword evidence="5 9" id="KW-0812">Transmembrane</keyword>
<gene>
    <name evidence="10" type="ORF">SAMN04488094_11419</name>
</gene>
<evidence type="ECO:0000313" key="11">
    <source>
        <dbReference type="Proteomes" id="UP000198728"/>
    </source>
</evidence>
<evidence type="ECO:0000256" key="2">
    <source>
        <dbReference type="ARBA" id="ARBA00022448"/>
    </source>
</evidence>
<sequence>MGEFLDDAVLVALLGFAGGLALGLAARIGRFCTLGAIEDALYGQSDIRMRMWAVALGVAVMGTFGLAGVGLIEPTESFYLNRGWNPLAHAAGGLLFGYGMALAGNCGYGVLARLGGGDMRAFVIVLVMAISAYAAISGPFAAVRVAVFPEDLLGAHAPAGFAHLLGGSIGLPPAAVGFAIGAAILAAALAPVRMRSNRKAVLWGTVVGLAIVSGWAGTTLVANRSFDAVPVESHTFSAPLGDTVLYLMLASGMKLNFGVGSVAGVLCGAFIGSLRKGHFRWEACDDPRELRRQILGAALMGVGGAVAVGCSVGQGLSAFSLLAFSAPLTLAAIITGAWFGLRQLIHGFAAL</sequence>
<dbReference type="OrthoDB" id="7984363at2"/>
<keyword evidence="11" id="KW-1185">Reference proteome</keyword>
<feature type="transmembrane region" description="Helical" evidence="9">
    <location>
        <begin position="201"/>
        <end position="222"/>
    </location>
</feature>
<feature type="transmembrane region" description="Helical" evidence="9">
    <location>
        <begin position="167"/>
        <end position="189"/>
    </location>
</feature>
<feature type="transmembrane region" description="Helical" evidence="9">
    <location>
        <begin position="123"/>
        <end position="147"/>
    </location>
</feature>
<dbReference type="RefSeq" id="WP_093362243.1">
    <property type="nucleotide sequence ID" value="NZ_FOLG01000014.1"/>
</dbReference>
<organism evidence="10 11">
    <name type="scientific">Tropicimonas isoalkanivorans</name>
    <dbReference type="NCBI Taxonomy" id="441112"/>
    <lineage>
        <taxon>Bacteria</taxon>
        <taxon>Pseudomonadati</taxon>
        <taxon>Pseudomonadota</taxon>
        <taxon>Alphaproteobacteria</taxon>
        <taxon>Rhodobacterales</taxon>
        <taxon>Roseobacteraceae</taxon>
        <taxon>Tropicimonas</taxon>
    </lineage>
</organism>
<evidence type="ECO:0000256" key="7">
    <source>
        <dbReference type="ARBA" id="ARBA00023136"/>
    </source>
</evidence>
<proteinExistence type="inferred from homology"/>
<evidence type="ECO:0000256" key="1">
    <source>
        <dbReference type="ARBA" id="ARBA00004429"/>
    </source>
</evidence>
<protein>
    <submittedName>
        <fullName evidence="10">Uncharacterized protein</fullName>
    </submittedName>
</protein>
<keyword evidence="4" id="KW-0997">Cell inner membrane</keyword>
<name>A0A1I1P6J4_9RHOB</name>
<keyword evidence="6 9" id="KW-1133">Transmembrane helix</keyword>
<keyword evidence="7 9" id="KW-0472">Membrane</keyword>
<feature type="transmembrane region" description="Helical" evidence="9">
    <location>
        <begin position="51"/>
        <end position="72"/>
    </location>
</feature>
<evidence type="ECO:0000256" key="6">
    <source>
        <dbReference type="ARBA" id="ARBA00022989"/>
    </source>
</evidence>
<evidence type="ECO:0000256" key="4">
    <source>
        <dbReference type="ARBA" id="ARBA00022519"/>
    </source>
</evidence>
<dbReference type="STRING" id="441112.SAMN04488094_11419"/>
<feature type="transmembrane region" description="Helical" evidence="9">
    <location>
        <begin position="255"/>
        <end position="274"/>
    </location>
</feature>
<reference evidence="10 11" key="1">
    <citation type="submission" date="2016-10" db="EMBL/GenBank/DDBJ databases">
        <authorList>
            <person name="de Groot N.N."/>
        </authorList>
    </citation>
    <scope>NUCLEOTIDE SEQUENCE [LARGE SCALE GENOMIC DNA]</scope>
    <source>
        <strain evidence="10 11">DSM 19548</strain>
    </source>
</reference>
<feature type="transmembrane region" description="Helical" evidence="9">
    <location>
        <begin position="12"/>
        <end position="30"/>
    </location>
</feature>
<feature type="transmembrane region" description="Helical" evidence="9">
    <location>
        <begin position="322"/>
        <end position="341"/>
    </location>
</feature>
<dbReference type="AlphaFoldDB" id="A0A1I1P6J4"/>
<comment type="similarity">
    <text evidence="8">Belongs to the TsuA/YedE (TC 9.B.102) family.</text>
</comment>
<keyword evidence="3" id="KW-1003">Cell membrane</keyword>
<keyword evidence="2" id="KW-0813">Transport</keyword>
<dbReference type="Pfam" id="PF04143">
    <property type="entry name" value="Sulf_transp"/>
    <property type="match status" value="1"/>
</dbReference>
<evidence type="ECO:0000256" key="8">
    <source>
        <dbReference type="ARBA" id="ARBA00035655"/>
    </source>
</evidence>
<comment type="subcellular location">
    <subcellularLocation>
        <location evidence="1">Cell inner membrane</location>
        <topology evidence="1">Multi-pass membrane protein</topology>
    </subcellularLocation>
</comment>
<feature type="transmembrane region" description="Helical" evidence="9">
    <location>
        <begin position="294"/>
        <end position="316"/>
    </location>
</feature>
<dbReference type="PANTHER" id="PTHR30574:SF1">
    <property type="entry name" value="SULPHUR TRANSPORT DOMAIN-CONTAINING PROTEIN"/>
    <property type="match status" value="1"/>
</dbReference>
<evidence type="ECO:0000256" key="9">
    <source>
        <dbReference type="SAM" id="Phobius"/>
    </source>
</evidence>
<accession>A0A1I1P6J4</accession>
<dbReference type="PANTHER" id="PTHR30574">
    <property type="entry name" value="INNER MEMBRANE PROTEIN YEDE"/>
    <property type="match status" value="1"/>
</dbReference>
<dbReference type="EMBL" id="FOLG01000014">
    <property type="protein sequence ID" value="SFD05306.1"/>
    <property type="molecule type" value="Genomic_DNA"/>
</dbReference>
<evidence type="ECO:0000256" key="5">
    <source>
        <dbReference type="ARBA" id="ARBA00022692"/>
    </source>
</evidence>
<evidence type="ECO:0000256" key="3">
    <source>
        <dbReference type="ARBA" id="ARBA00022475"/>
    </source>
</evidence>
<dbReference type="Proteomes" id="UP000198728">
    <property type="component" value="Unassembled WGS sequence"/>
</dbReference>
<dbReference type="GO" id="GO:0005886">
    <property type="term" value="C:plasma membrane"/>
    <property type="evidence" value="ECO:0007669"/>
    <property type="project" value="UniProtKB-SubCell"/>
</dbReference>
<feature type="transmembrane region" description="Helical" evidence="9">
    <location>
        <begin position="92"/>
        <end position="111"/>
    </location>
</feature>
<evidence type="ECO:0000313" key="10">
    <source>
        <dbReference type="EMBL" id="SFD05306.1"/>
    </source>
</evidence>
<dbReference type="InterPro" id="IPR007272">
    <property type="entry name" value="Sulf_transp_TsuA/YedE"/>
</dbReference>